<keyword evidence="8 11" id="KW-0804">Transcription</keyword>
<comment type="function">
    <text evidence="11">Required for replication-independent chromatin assembly and for the periodic repression of histone gene transcription during the cell cycle.</text>
</comment>
<dbReference type="PANTHER" id="PTHR13831:SF0">
    <property type="entry name" value="PROTEIN HIRA"/>
    <property type="match status" value="1"/>
</dbReference>
<evidence type="ECO:0000313" key="16">
    <source>
        <dbReference type="Proteomes" id="UP000054988"/>
    </source>
</evidence>
<evidence type="ECO:0000256" key="3">
    <source>
        <dbReference type="ARBA" id="ARBA00022491"/>
    </source>
</evidence>
<dbReference type="SMART" id="SM00320">
    <property type="entry name" value="WD40"/>
    <property type="match status" value="7"/>
</dbReference>
<dbReference type="eggNOG" id="KOG0973">
    <property type="taxonomic scope" value="Eukaryota"/>
</dbReference>
<feature type="domain" description="Protein HIRA-like C-terminal" evidence="13">
    <location>
        <begin position="696"/>
        <end position="856"/>
    </location>
</feature>
<dbReference type="GO" id="GO:0006355">
    <property type="term" value="P:regulation of DNA-templated transcription"/>
    <property type="evidence" value="ECO:0007669"/>
    <property type="project" value="InterPro"/>
</dbReference>
<evidence type="ECO:0000256" key="9">
    <source>
        <dbReference type="ARBA" id="ARBA00023242"/>
    </source>
</evidence>
<feature type="repeat" description="WD" evidence="10">
    <location>
        <begin position="25"/>
        <end position="50"/>
    </location>
</feature>
<comment type="similarity">
    <text evidence="2 11">Belongs to the WD repeat HIR1 family.</text>
</comment>
<evidence type="ECO:0000256" key="8">
    <source>
        <dbReference type="ARBA" id="ARBA00023163"/>
    </source>
</evidence>
<dbReference type="EMBL" id="LATX01002399">
    <property type="protein sequence ID" value="KTB30048.1"/>
    <property type="molecule type" value="Genomic_DNA"/>
</dbReference>
<dbReference type="PROSITE" id="PS50082">
    <property type="entry name" value="WD_REPEATS_2"/>
    <property type="match status" value="4"/>
</dbReference>
<dbReference type="GO" id="GO:0005634">
    <property type="term" value="C:nucleus"/>
    <property type="evidence" value="ECO:0007669"/>
    <property type="project" value="UniProtKB-SubCell"/>
</dbReference>
<dbReference type="InterPro" id="IPR036866">
    <property type="entry name" value="RibonucZ/Hydroxyglut_hydro"/>
</dbReference>
<proteinExistence type="inferred from homology"/>
<feature type="compositionally biased region" description="Low complexity" evidence="12">
    <location>
        <begin position="394"/>
        <end position="406"/>
    </location>
</feature>
<dbReference type="InterPro" id="IPR036322">
    <property type="entry name" value="WD40_repeat_dom_sf"/>
</dbReference>
<evidence type="ECO:0000256" key="12">
    <source>
        <dbReference type="SAM" id="MobiDB-lite"/>
    </source>
</evidence>
<evidence type="ECO:0000313" key="15">
    <source>
        <dbReference type="EMBL" id="KTB30048.1"/>
    </source>
</evidence>
<evidence type="ECO:0000256" key="4">
    <source>
        <dbReference type="ARBA" id="ARBA00022574"/>
    </source>
</evidence>
<dbReference type="PROSITE" id="PS50294">
    <property type="entry name" value="WD_REPEATS_REGION"/>
    <property type="match status" value="3"/>
</dbReference>
<dbReference type="InterPro" id="IPR031120">
    <property type="entry name" value="HIR1-like"/>
</dbReference>
<feature type="region of interest" description="Disordered" evidence="12">
    <location>
        <begin position="389"/>
        <end position="495"/>
    </location>
</feature>
<accession>A0A0W0F126</accession>
<evidence type="ECO:0000259" key="13">
    <source>
        <dbReference type="Pfam" id="PF07569"/>
    </source>
</evidence>
<evidence type="ECO:0000256" key="11">
    <source>
        <dbReference type="RuleBase" id="RU364014"/>
    </source>
</evidence>
<comment type="subcellular location">
    <subcellularLocation>
        <location evidence="1 11">Nucleus</location>
    </subcellularLocation>
</comment>
<keyword evidence="7 11" id="KW-0805">Transcription regulation</keyword>
<dbReference type="InterPro" id="IPR019775">
    <property type="entry name" value="WD40_repeat_CS"/>
</dbReference>
<evidence type="ECO:0000256" key="1">
    <source>
        <dbReference type="ARBA" id="ARBA00004123"/>
    </source>
</evidence>
<dbReference type="Pfam" id="PF24105">
    <property type="entry name" value="Beta-prop_CAF1B_HIR1"/>
    <property type="match status" value="1"/>
</dbReference>
<dbReference type="Proteomes" id="UP000054988">
    <property type="component" value="Unassembled WGS sequence"/>
</dbReference>
<keyword evidence="9 11" id="KW-0539">Nucleus</keyword>
<feature type="compositionally biased region" description="Low complexity" evidence="12">
    <location>
        <begin position="453"/>
        <end position="462"/>
    </location>
</feature>
<keyword evidence="6 11" id="KW-0156">Chromatin regulator</keyword>
<dbReference type="CDD" id="cd00200">
    <property type="entry name" value="WD40"/>
    <property type="match status" value="1"/>
</dbReference>
<dbReference type="PROSITE" id="PS00678">
    <property type="entry name" value="WD_REPEATS_1"/>
    <property type="match status" value="1"/>
</dbReference>
<dbReference type="GO" id="GO:0000785">
    <property type="term" value="C:chromatin"/>
    <property type="evidence" value="ECO:0007669"/>
    <property type="project" value="TreeGrafter"/>
</dbReference>
<dbReference type="InterPro" id="IPR015943">
    <property type="entry name" value="WD40/YVTN_repeat-like_dom_sf"/>
</dbReference>
<evidence type="ECO:0000256" key="6">
    <source>
        <dbReference type="ARBA" id="ARBA00022853"/>
    </source>
</evidence>
<dbReference type="GO" id="GO:0006351">
    <property type="term" value="P:DNA-templated transcription"/>
    <property type="evidence" value="ECO:0007669"/>
    <property type="project" value="InterPro"/>
</dbReference>
<dbReference type="Pfam" id="PF07569">
    <property type="entry name" value="Hira"/>
    <property type="match status" value="1"/>
</dbReference>
<evidence type="ECO:0000256" key="5">
    <source>
        <dbReference type="ARBA" id="ARBA00022737"/>
    </source>
</evidence>
<dbReference type="GO" id="GO:0006338">
    <property type="term" value="P:chromatin remodeling"/>
    <property type="evidence" value="ECO:0007669"/>
    <property type="project" value="InterPro"/>
</dbReference>
<dbReference type="Gene3D" id="2.130.10.10">
    <property type="entry name" value="YVTN repeat-like/Quinoprotein amine dehydrogenase"/>
    <property type="match status" value="2"/>
</dbReference>
<feature type="repeat" description="WD" evidence="10">
    <location>
        <begin position="172"/>
        <end position="203"/>
    </location>
</feature>
<dbReference type="GO" id="GO:0000417">
    <property type="term" value="C:HIR complex"/>
    <property type="evidence" value="ECO:0007669"/>
    <property type="project" value="TreeGrafter"/>
</dbReference>
<dbReference type="InterPro" id="IPR011494">
    <property type="entry name" value="HIRA-like_C"/>
</dbReference>
<dbReference type="InterPro" id="IPR011044">
    <property type="entry name" value="Quino_amine_DH_bsu"/>
</dbReference>
<dbReference type="SUPFAM" id="SSF56281">
    <property type="entry name" value="Metallo-hydrolase/oxidoreductase"/>
    <property type="match status" value="1"/>
</dbReference>
<evidence type="ECO:0000259" key="14">
    <source>
        <dbReference type="Pfam" id="PF24105"/>
    </source>
</evidence>
<gene>
    <name evidence="15" type="ORF">WG66_17340</name>
</gene>
<keyword evidence="4 10" id="KW-0853">WD repeat</keyword>
<dbReference type="PANTHER" id="PTHR13831">
    <property type="entry name" value="MEMBER OF THE HIR1 FAMILY OF WD-REPEAT PROTEINS"/>
    <property type="match status" value="1"/>
</dbReference>
<dbReference type="GO" id="GO:0031491">
    <property type="term" value="F:nucleosome binding"/>
    <property type="evidence" value="ECO:0007669"/>
    <property type="project" value="TreeGrafter"/>
</dbReference>
<dbReference type="AlphaFoldDB" id="A0A0W0F126"/>
<feature type="domain" description="CAF1B/HIR1 beta-propeller" evidence="14">
    <location>
        <begin position="33"/>
        <end position="364"/>
    </location>
</feature>
<evidence type="ECO:0000256" key="2">
    <source>
        <dbReference type="ARBA" id="ARBA00007306"/>
    </source>
</evidence>
<comment type="caution">
    <text evidence="15">The sequence shown here is derived from an EMBL/GenBank/DDBJ whole genome shotgun (WGS) entry which is preliminary data.</text>
</comment>
<feature type="repeat" description="WD" evidence="10">
    <location>
        <begin position="130"/>
        <end position="161"/>
    </location>
</feature>
<evidence type="ECO:0000256" key="10">
    <source>
        <dbReference type="PROSITE-ProRule" id="PRU00221"/>
    </source>
</evidence>
<evidence type="ECO:0000256" key="7">
    <source>
        <dbReference type="ARBA" id="ARBA00023015"/>
    </source>
</evidence>
<reference evidence="15 16" key="1">
    <citation type="submission" date="2015-12" db="EMBL/GenBank/DDBJ databases">
        <title>Draft genome sequence of Moniliophthora roreri, the causal agent of frosty pod rot of cacao.</title>
        <authorList>
            <person name="Aime M.C."/>
            <person name="Diaz-Valderrama J.R."/>
            <person name="Kijpornyongpan T."/>
            <person name="Phillips-Mora W."/>
        </authorList>
    </citation>
    <scope>NUCLEOTIDE SEQUENCE [LARGE SCALE GENOMIC DNA]</scope>
    <source>
        <strain evidence="15 16">MCA 2952</strain>
    </source>
</reference>
<feature type="compositionally biased region" description="Basic residues" evidence="12">
    <location>
        <begin position="427"/>
        <end position="436"/>
    </location>
</feature>
<dbReference type="InterPro" id="IPR055410">
    <property type="entry name" value="Beta-prop_CAF1B_HIR1"/>
</dbReference>
<dbReference type="SUPFAM" id="SSF50978">
    <property type="entry name" value="WD40 repeat-like"/>
    <property type="match status" value="1"/>
</dbReference>
<dbReference type="SUPFAM" id="SSF50969">
    <property type="entry name" value="YVTN repeat-like/Quinoprotein amine dehydrogenase"/>
    <property type="match status" value="1"/>
</dbReference>
<feature type="compositionally biased region" description="Polar residues" evidence="12">
    <location>
        <begin position="440"/>
        <end position="449"/>
    </location>
</feature>
<protein>
    <recommendedName>
        <fullName evidence="11">Protein HIR</fullName>
    </recommendedName>
</protein>
<keyword evidence="3 11" id="KW-0678">Repressor</keyword>
<name>A0A0W0F126_MONRR</name>
<dbReference type="InterPro" id="IPR001680">
    <property type="entry name" value="WD40_rpt"/>
</dbReference>
<organism evidence="15 16">
    <name type="scientific">Moniliophthora roreri</name>
    <name type="common">Frosty pod rot fungus</name>
    <name type="synonym">Monilia roreri</name>
    <dbReference type="NCBI Taxonomy" id="221103"/>
    <lineage>
        <taxon>Eukaryota</taxon>
        <taxon>Fungi</taxon>
        <taxon>Dikarya</taxon>
        <taxon>Basidiomycota</taxon>
        <taxon>Agaricomycotina</taxon>
        <taxon>Agaricomycetes</taxon>
        <taxon>Agaricomycetidae</taxon>
        <taxon>Agaricales</taxon>
        <taxon>Marasmiineae</taxon>
        <taxon>Marasmiaceae</taxon>
        <taxon>Moniliophthora</taxon>
    </lineage>
</organism>
<sequence>MHFTKPAWVIHKDSARQDSTKRLSIFSIHVHPDGSRIATGGLDAKVRIWSTKPILNPAAEASNKPPKSLCTLTMHTGPVLTVRWAHSGRWLASGSDDEIVMIWDLDPNARGKVWGSDEVNVEGWKPMKRLVGHESDVTDVAWAPEDRYLASVGLDSMVFIWCGYTLERLRKLDQHQGFVKGVCWDPVGEFLATQSDDRTVKIWRTTDWGLEAEVKKPFEDSPGSTFFRRLSWSPDGAHITASNATNNRGFVFIAAVITRGAWTSDISLVGHENTIEVASYNPHIFLRNPSAAVATSNICSVVALGADDRSVSVWQTKSARPLIVAKEVFERQIMDLSWSWDGMTLYAASSDGTIAVFNFEADELEGIAPHSIQEQYLSKFGFVPPSIPSNWSHAAQSQQQAPSQSQTTGFDGQANGDSERVNTLVAKKNKSKKKRLGLTQMGSVPSSAMAQIPSSSTPSSLPKPKPETTGSFPTPEEQPFDSKPAPGWGRRDRDFGMDMDVDMDVASSVPIDVITENKGKRKAEEELISGRQPVYRTLGGDRPRETGPIRVLADSGPSLGMIGVPAINLPIPTTMTRVTAEVEGTDDVFEAINAEGDEDQNEVMFISGKSTRWLDYVPSPVLAVRATSSFCAAAMQDGSVNVYSHNGRRFGISFFAPSRVLIFSSKIDAHPGPRIALLAHRRKQTLSDGNHPIRKVNKNSAFFPPTSVIPLISSPNYTITSALVRPNGCPIINCSNGSVFSYDSQLNTWVKVSEKWWSEGSDAWQGRQRVSNNQNNRSIVSFIEGSVSSGPDEQVAGKTRPTWWSTALTLGHLETRMHAARLLESPTEYKQALVLYAKKIADEGFRAKAEELIKDLFGPVYWRPGEERESSWSPTVAGLAKRDLLKEVLAQFVRSKTLTKLAMDWQELLKKVVNEEYPFSRFGLFPVGGRSTAIKLSNGDLWVLASTPLDSETKDKLDQLGPVKYIIGADAVHNLYLADFKKAYPDARLIAPKATTERVSDKSLKFDGVWGSDPADTKYGFENDVKHCYFSGFRNKDVAFFHPSTKTMIQADLLFNLPPTEQYSKSKSSGKVPFFGNLTPYSWLHQKFAWSMGEDKEAMKRDVKTVADWDFERLIPCHGDVIEKDGKKAWIEAYKAYLN</sequence>
<feature type="repeat" description="WD" evidence="10">
    <location>
        <begin position="72"/>
        <end position="106"/>
    </location>
</feature>
<keyword evidence="5 11" id="KW-0677">Repeat</keyword>